<keyword evidence="1" id="KW-1005">Bacterial flagellum biogenesis</keyword>
<comment type="subcellular location">
    <subcellularLocation>
        <location evidence="1">Cytoplasm</location>
        <location evidence="1">Cytosol</location>
    </subcellularLocation>
</comment>
<dbReference type="Pfam" id="PF02561">
    <property type="entry name" value="FliS"/>
    <property type="match status" value="1"/>
</dbReference>
<proteinExistence type="inferred from homology"/>
<keyword evidence="3" id="KW-1185">Reference proteome</keyword>
<dbReference type="EMBL" id="JAZHFS010000001">
    <property type="protein sequence ID" value="MEF2111125.1"/>
    <property type="molecule type" value="Genomic_DNA"/>
</dbReference>
<gene>
    <name evidence="2" type="primary">fliS</name>
    <name evidence="2" type="ORF">SJI18_02270</name>
</gene>
<dbReference type="PANTHER" id="PTHR34773:SF1">
    <property type="entry name" value="FLAGELLAR SECRETION CHAPERONE FLIS"/>
    <property type="match status" value="1"/>
</dbReference>
<reference evidence="2 3" key="1">
    <citation type="submission" date="2023-11" db="EMBL/GenBank/DDBJ databases">
        <title>Draft genome sequence of a psychrophilic Clostridium strain from permafrost water brine.</title>
        <authorList>
            <person name="Shcherbakova V.A."/>
            <person name="Trubitsyn V.E."/>
            <person name="Zakharyuk A.G."/>
        </authorList>
    </citation>
    <scope>NUCLEOTIDE SEQUENCE [LARGE SCALE GENOMIC DNA]</scope>
    <source>
        <strain evidence="2 3">14F</strain>
    </source>
</reference>
<keyword evidence="2" id="KW-0966">Cell projection</keyword>
<keyword evidence="1" id="KW-0963">Cytoplasm</keyword>
<keyword evidence="2" id="KW-0969">Cilium</keyword>
<name>A0ABU7UKU8_9CLOT</name>
<organism evidence="2 3">
    <name type="scientific">Clostridium frigoriphilum</name>
    <dbReference type="NCBI Taxonomy" id="443253"/>
    <lineage>
        <taxon>Bacteria</taxon>
        <taxon>Bacillati</taxon>
        <taxon>Bacillota</taxon>
        <taxon>Clostridia</taxon>
        <taxon>Eubacteriales</taxon>
        <taxon>Clostridiaceae</taxon>
        <taxon>Clostridium</taxon>
    </lineage>
</organism>
<comment type="caution">
    <text evidence="2">The sequence shown here is derived from an EMBL/GenBank/DDBJ whole genome shotgun (WGS) entry which is preliminary data.</text>
</comment>
<comment type="similarity">
    <text evidence="1">Belongs to the FliS family.</text>
</comment>
<dbReference type="Proteomes" id="UP001498469">
    <property type="component" value="Unassembled WGS sequence"/>
</dbReference>
<evidence type="ECO:0000256" key="1">
    <source>
        <dbReference type="PIRNR" id="PIRNR039090"/>
    </source>
</evidence>
<dbReference type="CDD" id="cd16098">
    <property type="entry name" value="FliS"/>
    <property type="match status" value="1"/>
</dbReference>
<keyword evidence="2" id="KW-0282">Flagellum</keyword>
<sequence>MNAYGNAFNTYKSNSVNFASKDQLLLMLVDGASKFSKIGRQAIIDKDIKKAHENIVKTQNIFYELMATMDVEKGGEWAKSLMKVYEFIARRLTDANIKKSEKIMDEIIPLIEEVRDTWNEAYKKSKGGK</sequence>
<accession>A0ABU7UKU8</accession>
<dbReference type="PANTHER" id="PTHR34773">
    <property type="entry name" value="FLAGELLAR SECRETION CHAPERONE FLIS"/>
    <property type="match status" value="1"/>
</dbReference>
<protein>
    <recommendedName>
        <fullName evidence="1">Flagellar secretion chaperone FliS</fullName>
    </recommendedName>
</protein>
<dbReference type="InterPro" id="IPR003713">
    <property type="entry name" value="FliS"/>
</dbReference>
<evidence type="ECO:0000313" key="2">
    <source>
        <dbReference type="EMBL" id="MEF2111125.1"/>
    </source>
</evidence>
<evidence type="ECO:0000313" key="3">
    <source>
        <dbReference type="Proteomes" id="UP001498469"/>
    </source>
</evidence>
<dbReference type="PIRSF" id="PIRSF039090">
    <property type="entry name" value="Flis"/>
    <property type="match status" value="1"/>
</dbReference>
<dbReference type="NCBIfam" id="TIGR00208">
    <property type="entry name" value="fliS"/>
    <property type="match status" value="1"/>
</dbReference>